<dbReference type="InterPro" id="IPR030925">
    <property type="entry name" value="T2SS_GspN_Lepto"/>
</dbReference>
<comment type="caution">
    <text evidence="1">The sequence shown here is derived from an EMBL/GenBank/DDBJ whole genome shotgun (WGS) entry which is preliminary data.</text>
</comment>
<sequence length="274" mass="29804">MNGLVKKTLIGLLWLWLFWAAFWVSLDGDRLARLLENQWPANLGVLKISSLETRLFGLTAQSLVLNGPGELVTGPVAISFAPWHLLLGRVGFEAELYQGKLAGVVSIWGPELIYEARGILPNRHAELRKMRLITSNPVLSAQGRHGLLSGEGQSEISLIQVSISGNPSQTGLPLEMPDTSLSRVVLTGELKGNELKLNVNTQGDFGGQLDGTIQINRQTPQLSQLNLKLSGQFAPELESRLGLVATLIQGYRDPAGHIGLSIEGPLQMPQVRKL</sequence>
<accession>A0A1F6GFU7</accession>
<dbReference type="NCBIfam" id="TIGR04411">
    <property type="entry name" value="T2SS_GspN_Lepto"/>
    <property type="match status" value="1"/>
</dbReference>
<evidence type="ECO:0000313" key="1">
    <source>
        <dbReference type="EMBL" id="OGG96981.1"/>
    </source>
</evidence>
<protein>
    <submittedName>
        <fullName evidence="1">Type II secretion system protein GspN</fullName>
    </submittedName>
</protein>
<gene>
    <name evidence="1" type="ORF">A2527_02685</name>
</gene>
<name>A0A1F6GFU7_9PROT</name>
<dbReference type="Proteomes" id="UP000178449">
    <property type="component" value="Unassembled WGS sequence"/>
</dbReference>
<evidence type="ECO:0000313" key="2">
    <source>
        <dbReference type="Proteomes" id="UP000178449"/>
    </source>
</evidence>
<reference evidence="1 2" key="1">
    <citation type="journal article" date="2016" name="Nat. Commun.">
        <title>Thousands of microbial genomes shed light on interconnected biogeochemical processes in an aquifer system.</title>
        <authorList>
            <person name="Anantharaman K."/>
            <person name="Brown C.T."/>
            <person name="Hug L.A."/>
            <person name="Sharon I."/>
            <person name="Castelle C.J."/>
            <person name="Probst A.J."/>
            <person name="Thomas B.C."/>
            <person name="Singh A."/>
            <person name="Wilkins M.J."/>
            <person name="Karaoz U."/>
            <person name="Brodie E.L."/>
            <person name="Williams K.H."/>
            <person name="Hubbard S.S."/>
            <person name="Banfield J.F."/>
        </authorList>
    </citation>
    <scope>NUCLEOTIDE SEQUENCE [LARGE SCALE GENOMIC DNA]</scope>
</reference>
<proteinExistence type="predicted"/>
<dbReference type="AlphaFoldDB" id="A0A1F6GFU7"/>
<organism evidence="1 2">
    <name type="scientific">Candidatus Lambdaproteobacteria bacterium RIFOXYD2_FULL_50_16</name>
    <dbReference type="NCBI Taxonomy" id="1817772"/>
    <lineage>
        <taxon>Bacteria</taxon>
        <taxon>Pseudomonadati</taxon>
        <taxon>Pseudomonadota</taxon>
        <taxon>Candidatus Lambdaproteobacteria</taxon>
    </lineage>
</organism>
<dbReference type="EMBL" id="MFNE01000006">
    <property type="protein sequence ID" value="OGG96981.1"/>
    <property type="molecule type" value="Genomic_DNA"/>
</dbReference>
<dbReference type="STRING" id="1817772.A2527_02685"/>